<protein>
    <recommendedName>
        <fullName evidence="4">Phosphatidylinositol-glycan-specific phospholipase D</fullName>
        <ecNumber evidence="3">3.1.4.50</ecNumber>
    </recommendedName>
    <alternativeName>
        <fullName evidence="10">Glycosyl-phosphatidylinositol-specific phospholipase D</fullName>
    </alternativeName>
</protein>
<evidence type="ECO:0000256" key="3">
    <source>
        <dbReference type="ARBA" id="ARBA00012284"/>
    </source>
</evidence>
<dbReference type="GO" id="GO:0031012">
    <property type="term" value="C:extracellular matrix"/>
    <property type="evidence" value="ECO:0007669"/>
    <property type="project" value="TreeGrafter"/>
</dbReference>
<dbReference type="InterPro" id="IPR029002">
    <property type="entry name" value="PLPC/GPLD1"/>
</dbReference>
<dbReference type="AlphaFoldDB" id="A0A813MA65"/>
<evidence type="ECO:0000313" key="15">
    <source>
        <dbReference type="EMBL" id="CAF0717792.1"/>
    </source>
</evidence>
<dbReference type="GO" id="GO:0004621">
    <property type="term" value="F:glycosylphosphatidylinositol phospholipase D activity"/>
    <property type="evidence" value="ECO:0007669"/>
    <property type="project" value="UniProtKB-EC"/>
</dbReference>
<keyword evidence="8" id="KW-0378">Hydrolase</keyword>
<gene>
    <name evidence="15" type="ORF">OXX778_LOCUS1861</name>
</gene>
<evidence type="ECO:0000256" key="10">
    <source>
        <dbReference type="ARBA" id="ARBA00029753"/>
    </source>
</evidence>
<comment type="catalytic activity">
    <reaction evidence="11">
        <text>a 6-(alpha-D-glucosaminyl)-1-(1,2-diacyl-sn-glycero-3-phospho)-1D-myo-inositol + H2O = 6-(alpha-D-glucosaminyl)-1D-myo-inositol + a 1,2-diacyl-sn-glycero-3-phosphate + H(+)</text>
        <dbReference type="Rhea" id="RHEA:10832"/>
        <dbReference type="ChEBI" id="CHEBI:15377"/>
        <dbReference type="ChEBI" id="CHEBI:15378"/>
        <dbReference type="ChEBI" id="CHEBI:57997"/>
        <dbReference type="ChEBI" id="CHEBI:58608"/>
        <dbReference type="ChEBI" id="CHEBI:58700"/>
        <dbReference type="EC" id="3.1.4.50"/>
    </reaction>
</comment>
<evidence type="ECO:0000313" key="16">
    <source>
        <dbReference type="Proteomes" id="UP000663879"/>
    </source>
</evidence>
<keyword evidence="5" id="KW-0964">Secreted</keyword>
<dbReference type="OrthoDB" id="5317514at2759"/>
<accession>A0A813MA65</accession>
<dbReference type="PANTHER" id="PTHR23221:SF7">
    <property type="entry name" value="PHOSPHATIDYLINOSITOL-GLYCAN-SPECIFIC PHOSPHOLIPASE D"/>
    <property type="match status" value="1"/>
</dbReference>
<keyword evidence="16" id="KW-1185">Reference proteome</keyword>
<reference evidence="15" key="1">
    <citation type="submission" date="2021-02" db="EMBL/GenBank/DDBJ databases">
        <authorList>
            <person name="Nowell W R."/>
        </authorList>
    </citation>
    <scope>NUCLEOTIDE SEQUENCE</scope>
    <source>
        <strain evidence="15">Ploen Becks lab</strain>
    </source>
</reference>
<comment type="similarity">
    <text evidence="2">Belongs to the GPLD1 family.</text>
</comment>
<evidence type="ECO:0000256" key="2">
    <source>
        <dbReference type="ARBA" id="ARBA00008652"/>
    </source>
</evidence>
<dbReference type="InterPro" id="IPR001028">
    <property type="entry name" value="Gprt_PLipase_D"/>
</dbReference>
<dbReference type="Pfam" id="PF01839">
    <property type="entry name" value="FG-GAP"/>
    <property type="match status" value="2"/>
</dbReference>
<organism evidence="15 16">
    <name type="scientific">Brachionus calyciflorus</name>
    <dbReference type="NCBI Taxonomy" id="104777"/>
    <lineage>
        <taxon>Eukaryota</taxon>
        <taxon>Metazoa</taxon>
        <taxon>Spiralia</taxon>
        <taxon>Gnathifera</taxon>
        <taxon>Rotifera</taxon>
        <taxon>Eurotatoria</taxon>
        <taxon>Monogononta</taxon>
        <taxon>Pseudotrocha</taxon>
        <taxon>Ploima</taxon>
        <taxon>Brachionidae</taxon>
        <taxon>Brachionus</taxon>
    </lineage>
</organism>
<evidence type="ECO:0000256" key="13">
    <source>
        <dbReference type="SAM" id="SignalP"/>
    </source>
</evidence>
<dbReference type="Gene3D" id="2.130.10.130">
    <property type="entry name" value="Integrin alpha, N-terminal"/>
    <property type="match status" value="2"/>
</dbReference>
<comment type="subcellular location">
    <subcellularLocation>
        <location evidence="1">Secreted</location>
    </subcellularLocation>
</comment>
<dbReference type="Pfam" id="PF00882">
    <property type="entry name" value="Zn_dep_PLPC"/>
    <property type="match status" value="1"/>
</dbReference>
<evidence type="ECO:0000256" key="8">
    <source>
        <dbReference type="ARBA" id="ARBA00022801"/>
    </source>
</evidence>
<dbReference type="PRINTS" id="PR00718">
    <property type="entry name" value="PHPHLIPASED"/>
</dbReference>
<keyword evidence="9" id="KW-0325">Glycoprotein</keyword>
<feature type="chain" id="PRO_5032822396" description="Phosphatidylinositol-glycan-specific phospholipase D" evidence="13">
    <location>
        <begin position="19"/>
        <end position="823"/>
    </location>
</feature>
<keyword evidence="7" id="KW-0677">Repeat</keyword>
<dbReference type="InterPro" id="IPR013519">
    <property type="entry name" value="Int_alpha_beta-p"/>
</dbReference>
<evidence type="ECO:0000259" key="14">
    <source>
        <dbReference type="Pfam" id="PF00882"/>
    </source>
</evidence>
<feature type="repeat" description="FG-GAP" evidence="12">
    <location>
        <begin position="357"/>
        <end position="418"/>
    </location>
</feature>
<dbReference type="EMBL" id="CAJNOC010000131">
    <property type="protein sequence ID" value="CAF0717792.1"/>
    <property type="molecule type" value="Genomic_DNA"/>
</dbReference>
<dbReference type="InterPro" id="IPR013517">
    <property type="entry name" value="FG-GAP"/>
</dbReference>
<dbReference type="SMART" id="SM00191">
    <property type="entry name" value="Int_alpha"/>
    <property type="match status" value="4"/>
</dbReference>
<sequence>MLLFLSILFVNLFYYTLPCGITTHIEIAHRAASHYDYLIEDQLSAKELIKKYQSAFQAGNPYPDSFYPSICKKGILADVSEDTHWTPFLNATINYIQKTYKKPYNEDAQRLIVFTLGYISHQMADVTWHSLGVAQGFLSAMGYVNFHGSFSNAHSVGDFGGDVVNQFELNTNYIGELSEWYVPYDDLYKIYFDLYGQEKINKTEIIECSSLLFLGRLGEQIAVSLLYADYFKKSAFLADRLNDYFLGGLDDMATWTQLTWNKFFHMLENGVETCKLDHNVMYIECNKQNNNRGLVKNNVYNKSIEPHYEIEKYSLDKTYFTTEINKKGVFIKPTKKFTQRIESTFKQSFDLESNKKESNSSYFIKNDYASLGWSLESGDLNKDGSDDLLIGAPVYSEVNSYQNGLVYGILSNNKTSNIPFANLNLETESSFKIFPPSDAVNSRFGHSIAILDLNLDGFKDIVISAPSYSLENIKYEGKIYIYLGDETNTYVKPWGTISCKKFQYCNLGWKLSTGHVNDDNELDLIISSPYASTCNSQCGFVSVLLSKSNLNPEIDVTELDYTVFGHMEYEWFGFSAKSKHGYLIVGAPESRICYESNCQVSNDDKQSIGRIYLYKYPKQEPIMVLNGEVEFGQFGYDFDLSIQSNSLIIAVSSVSENSKLQNGTSFELNRAGVVRLFQIDEKNLDFKFLSILKSDRPYSSFGSKVEFLRLKEHEEKYLLVSSQLRSESIVLIDFIQEGAVYVFEGGKGLIQNLTDQCGLIDLHPCPSKHAKLILTTSQKRSRFGFDFSMLKNKNNNRISLAVSAIHADNQESRLSGQIKIFQI</sequence>
<dbReference type="PANTHER" id="PTHR23221">
    <property type="entry name" value="GLYCOSYLPHOSPHATIDYLINOSITOL PHOSPHOLIPASE D"/>
    <property type="match status" value="1"/>
</dbReference>
<feature type="repeat" description="FG-GAP" evidence="12">
    <location>
        <begin position="430"/>
        <end position="491"/>
    </location>
</feature>
<proteinExistence type="inferred from homology"/>
<evidence type="ECO:0000256" key="12">
    <source>
        <dbReference type="PROSITE-ProRule" id="PRU00803"/>
    </source>
</evidence>
<feature type="signal peptide" evidence="13">
    <location>
        <begin position="1"/>
        <end position="18"/>
    </location>
</feature>
<evidence type="ECO:0000256" key="11">
    <source>
        <dbReference type="ARBA" id="ARBA00093237"/>
    </source>
</evidence>
<name>A0A813MA65_9BILA</name>
<comment type="caution">
    <text evidence="15">The sequence shown here is derived from an EMBL/GenBank/DDBJ whole genome shotgun (WGS) entry which is preliminary data.</text>
</comment>
<dbReference type="InterPro" id="IPR028994">
    <property type="entry name" value="Integrin_alpha_N"/>
</dbReference>
<dbReference type="GO" id="GO:0005615">
    <property type="term" value="C:extracellular space"/>
    <property type="evidence" value="ECO:0007669"/>
    <property type="project" value="TreeGrafter"/>
</dbReference>
<dbReference type="SUPFAM" id="SSF69318">
    <property type="entry name" value="Integrin alpha N-terminal domain"/>
    <property type="match status" value="1"/>
</dbReference>
<evidence type="ECO:0000256" key="6">
    <source>
        <dbReference type="ARBA" id="ARBA00022729"/>
    </source>
</evidence>
<evidence type="ECO:0000256" key="9">
    <source>
        <dbReference type="ARBA" id="ARBA00023180"/>
    </source>
</evidence>
<dbReference type="PROSITE" id="PS51470">
    <property type="entry name" value="FG_GAP"/>
    <property type="match status" value="2"/>
</dbReference>
<dbReference type="Proteomes" id="UP000663879">
    <property type="component" value="Unassembled WGS sequence"/>
</dbReference>
<feature type="domain" description="Phospholipase C/D" evidence="14">
    <location>
        <begin position="23"/>
        <end position="191"/>
    </location>
</feature>
<evidence type="ECO:0000256" key="1">
    <source>
        <dbReference type="ARBA" id="ARBA00004613"/>
    </source>
</evidence>
<evidence type="ECO:0000256" key="5">
    <source>
        <dbReference type="ARBA" id="ARBA00022525"/>
    </source>
</evidence>
<evidence type="ECO:0000256" key="4">
    <source>
        <dbReference type="ARBA" id="ARBA00015988"/>
    </source>
</evidence>
<dbReference type="EC" id="3.1.4.50" evidence="3"/>
<keyword evidence="6 13" id="KW-0732">Signal</keyword>
<evidence type="ECO:0000256" key="7">
    <source>
        <dbReference type="ARBA" id="ARBA00022737"/>
    </source>
</evidence>